<dbReference type="Proteomes" id="UP000595437">
    <property type="component" value="Chromosome 5"/>
</dbReference>
<evidence type="ECO:0000313" key="1">
    <source>
        <dbReference type="EMBL" id="QQP54900.1"/>
    </source>
</evidence>
<gene>
    <name evidence="1" type="ORF">FKW44_007888</name>
</gene>
<proteinExistence type="predicted"/>
<name>A0A7T8KFB7_CALRO</name>
<protein>
    <submittedName>
        <fullName evidence="1">Uncharacterized protein</fullName>
    </submittedName>
</protein>
<reference evidence="2" key="1">
    <citation type="submission" date="2021-01" db="EMBL/GenBank/DDBJ databases">
        <title>Caligus Genome Assembly.</title>
        <authorList>
            <person name="Gallardo-Escarate C."/>
        </authorList>
    </citation>
    <scope>NUCLEOTIDE SEQUENCE [LARGE SCALE GENOMIC DNA]</scope>
</reference>
<dbReference type="EMBL" id="CP045894">
    <property type="protein sequence ID" value="QQP54900.1"/>
    <property type="molecule type" value="Genomic_DNA"/>
</dbReference>
<dbReference type="AlphaFoldDB" id="A0A7T8KFB7"/>
<keyword evidence="2" id="KW-1185">Reference proteome</keyword>
<organism evidence="1 2">
    <name type="scientific">Caligus rogercresseyi</name>
    <name type="common">Sea louse</name>
    <dbReference type="NCBI Taxonomy" id="217165"/>
    <lineage>
        <taxon>Eukaryota</taxon>
        <taxon>Metazoa</taxon>
        <taxon>Ecdysozoa</taxon>
        <taxon>Arthropoda</taxon>
        <taxon>Crustacea</taxon>
        <taxon>Multicrustacea</taxon>
        <taxon>Hexanauplia</taxon>
        <taxon>Copepoda</taxon>
        <taxon>Siphonostomatoida</taxon>
        <taxon>Caligidae</taxon>
        <taxon>Caligus</taxon>
    </lineage>
</organism>
<evidence type="ECO:0000313" key="2">
    <source>
        <dbReference type="Proteomes" id="UP000595437"/>
    </source>
</evidence>
<sequence length="61" mass="6458">MGSASKALEAYSNINGHHLNVGKTQALRLGALDTLSTTTLDLLGITVGRNLTFGSHHEKII</sequence>
<accession>A0A7T8KFB7</accession>